<dbReference type="GO" id="GO:0031123">
    <property type="term" value="P:RNA 3'-end processing"/>
    <property type="evidence" value="ECO:0007669"/>
    <property type="project" value="TreeGrafter"/>
</dbReference>
<dbReference type="Gene3D" id="1.10.1410.10">
    <property type="match status" value="1"/>
</dbReference>
<name>A0A2T3AYJ3_AMORE</name>
<dbReference type="Pfam" id="PF22600">
    <property type="entry name" value="MTPAP-like_central"/>
    <property type="match status" value="1"/>
</dbReference>
<dbReference type="InParanoid" id="A0A2T3AYJ3"/>
<dbReference type="InterPro" id="IPR054708">
    <property type="entry name" value="MTPAP-like_central"/>
</dbReference>
<feature type="compositionally biased region" description="Pro residues" evidence="5">
    <location>
        <begin position="1"/>
        <end position="15"/>
    </location>
</feature>
<gene>
    <name evidence="8" type="ORF">M430DRAFT_43372</name>
</gene>
<reference evidence="8 9" key="1">
    <citation type="journal article" date="2018" name="New Phytol.">
        <title>Comparative genomics and transcriptomics depict ericoid mycorrhizal fungi as versatile saprotrophs and plant mutualists.</title>
        <authorList>
            <person name="Martino E."/>
            <person name="Morin E."/>
            <person name="Grelet G.A."/>
            <person name="Kuo A."/>
            <person name="Kohler A."/>
            <person name="Daghino S."/>
            <person name="Barry K.W."/>
            <person name="Cichocki N."/>
            <person name="Clum A."/>
            <person name="Dockter R.B."/>
            <person name="Hainaut M."/>
            <person name="Kuo R.C."/>
            <person name="LaButti K."/>
            <person name="Lindahl B.D."/>
            <person name="Lindquist E.A."/>
            <person name="Lipzen A."/>
            <person name="Khouja H.R."/>
            <person name="Magnuson J."/>
            <person name="Murat C."/>
            <person name="Ohm R.A."/>
            <person name="Singer S.W."/>
            <person name="Spatafora J.W."/>
            <person name="Wang M."/>
            <person name="Veneault-Fourrey C."/>
            <person name="Henrissat B."/>
            <person name="Grigoriev I.V."/>
            <person name="Martin F.M."/>
            <person name="Perotto S."/>
        </authorList>
    </citation>
    <scope>NUCLEOTIDE SEQUENCE [LARGE SCALE GENOMIC DNA]</scope>
    <source>
        <strain evidence="8 9">ATCC 22711</strain>
    </source>
</reference>
<dbReference type="InterPro" id="IPR002058">
    <property type="entry name" value="PAP_assoc"/>
</dbReference>
<dbReference type="EMBL" id="KZ679013">
    <property type="protein sequence ID" value="PSS15111.1"/>
    <property type="molecule type" value="Genomic_DNA"/>
</dbReference>
<dbReference type="GeneID" id="36575696"/>
<dbReference type="GO" id="GO:0043634">
    <property type="term" value="P:polyadenylation-dependent ncRNA catabolic process"/>
    <property type="evidence" value="ECO:0007669"/>
    <property type="project" value="TreeGrafter"/>
</dbReference>
<evidence type="ECO:0000259" key="7">
    <source>
        <dbReference type="Pfam" id="PF22600"/>
    </source>
</evidence>
<keyword evidence="4" id="KW-0460">Magnesium</keyword>
<accession>A0A2T3AYJ3</accession>
<dbReference type="Pfam" id="PF03828">
    <property type="entry name" value="PAP_assoc"/>
    <property type="match status" value="1"/>
</dbReference>
<dbReference type="GO" id="GO:1990817">
    <property type="term" value="F:poly(A) RNA polymerase activity"/>
    <property type="evidence" value="ECO:0007669"/>
    <property type="project" value="UniProtKB-EC"/>
</dbReference>
<dbReference type="InterPro" id="IPR045862">
    <property type="entry name" value="Trf4-like"/>
</dbReference>
<evidence type="ECO:0000259" key="6">
    <source>
        <dbReference type="Pfam" id="PF03828"/>
    </source>
</evidence>
<protein>
    <recommendedName>
        <fullName evidence="2">polynucleotide adenylyltransferase</fullName>
        <ecNumber evidence="2">2.7.7.19</ecNumber>
    </recommendedName>
</protein>
<dbReference type="CDD" id="cd05402">
    <property type="entry name" value="NT_PAP_TUTase"/>
    <property type="match status" value="1"/>
</dbReference>
<evidence type="ECO:0000256" key="5">
    <source>
        <dbReference type="SAM" id="MobiDB-lite"/>
    </source>
</evidence>
<feature type="compositionally biased region" description="Low complexity" evidence="5">
    <location>
        <begin position="314"/>
        <end position="325"/>
    </location>
</feature>
<evidence type="ECO:0000256" key="2">
    <source>
        <dbReference type="ARBA" id="ARBA00012388"/>
    </source>
</evidence>
<dbReference type="PANTHER" id="PTHR23092:SF15">
    <property type="entry name" value="INACTIVE NON-CANONICAL POLY(A) RNA POLYMERASE PROTEIN TRF4-2-RELATED"/>
    <property type="match status" value="1"/>
</dbReference>
<dbReference type="PANTHER" id="PTHR23092">
    <property type="entry name" value="POLY(A) RNA POLYMERASE"/>
    <property type="match status" value="1"/>
</dbReference>
<dbReference type="Proteomes" id="UP000241818">
    <property type="component" value="Unassembled WGS sequence"/>
</dbReference>
<proteinExistence type="inferred from homology"/>
<feature type="domain" description="Poly(A) RNA polymerase mitochondrial-like central palm" evidence="7">
    <location>
        <begin position="452"/>
        <end position="590"/>
    </location>
</feature>
<dbReference type="GO" id="GO:0010605">
    <property type="term" value="P:negative regulation of macromolecule metabolic process"/>
    <property type="evidence" value="ECO:0007669"/>
    <property type="project" value="UniProtKB-ARBA"/>
</dbReference>
<evidence type="ECO:0000256" key="3">
    <source>
        <dbReference type="ARBA" id="ARBA00022723"/>
    </source>
</evidence>
<dbReference type="SUPFAM" id="SSF81301">
    <property type="entry name" value="Nucleotidyltransferase"/>
    <property type="match status" value="1"/>
</dbReference>
<dbReference type="GO" id="GO:0046872">
    <property type="term" value="F:metal ion binding"/>
    <property type="evidence" value="ECO:0007669"/>
    <property type="project" value="UniProtKB-KW"/>
</dbReference>
<evidence type="ECO:0000313" key="9">
    <source>
        <dbReference type="Proteomes" id="UP000241818"/>
    </source>
</evidence>
<feature type="compositionally biased region" description="Basic and acidic residues" evidence="5">
    <location>
        <begin position="175"/>
        <end position="187"/>
    </location>
</feature>
<evidence type="ECO:0000256" key="1">
    <source>
        <dbReference type="ARBA" id="ARBA00008593"/>
    </source>
</evidence>
<organism evidence="8 9">
    <name type="scientific">Amorphotheca resinae ATCC 22711</name>
    <dbReference type="NCBI Taxonomy" id="857342"/>
    <lineage>
        <taxon>Eukaryota</taxon>
        <taxon>Fungi</taxon>
        <taxon>Dikarya</taxon>
        <taxon>Ascomycota</taxon>
        <taxon>Pezizomycotina</taxon>
        <taxon>Leotiomycetes</taxon>
        <taxon>Helotiales</taxon>
        <taxon>Amorphothecaceae</taxon>
        <taxon>Amorphotheca</taxon>
    </lineage>
</organism>
<feature type="domain" description="PAP-associated" evidence="6">
    <location>
        <begin position="653"/>
        <end position="712"/>
    </location>
</feature>
<evidence type="ECO:0000256" key="4">
    <source>
        <dbReference type="ARBA" id="ARBA00022842"/>
    </source>
</evidence>
<dbReference type="RefSeq" id="XP_024719710.1">
    <property type="nucleotide sequence ID" value="XM_024867615.1"/>
</dbReference>
<dbReference type="GO" id="GO:0031499">
    <property type="term" value="C:TRAMP complex"/>
    <property type="evidence" value="ECO:0007669"/>
    <property type="project" value="TreeGrafter"/>
</dbReference>
<feature type="compositionally biased region" description="Acidic residues" evidence="5">
    <location>
        <begin position="188"/>
        <end position="204"/>
    </location>
</feature>
<feature type="compositionally biased region" description="Basic and acidic residues" evidence="5">
    <location>
        <begin position="82"/>
        <end position="91"/>
    </location>
</feature>
<dbReference type="GO" id="GO:0005730">
    <property type="term" value="C:nucleolus"/>
    <property type="evidence" value="ECO:0007669"/>
    <property type="project" value="TreeGrafter"/>
</dbReference>
<feature type="region of interest" description="Disordered" evidence="5">
    <location>
        <begin position="1"/>
        <end position="248"/>
    </location>
</feature>
<feature type="region of interest" description="Disordered" evidence="5">
    <location>
        <begin position="286"/>
        <end position="325"/>
    </location>
</feature>
<dbReference type="SUPFAM" id="SSF81631">
    <property type="entry name" value="PAP/OAS1 substrate-binding domain"/>
    <property type="match status" value="1"/>
</dbReference>
<dbReference type="EC" id="2.7.7.19" evidence="2"/>
<evidence type="ECO:0000313" key="8">
    <source>
        <dbReference type="EMBL" id="PSS15111.1"/>
    </source>
</evidence>
<keyword evidence="9" id="KW-1185">Reference proteome</keyword>
<dbReference type="OrthoDB" id="273917at2759"/>
<comment type="similarity">
    <text evidence="1">Belongs to the DNA polymerase type-B-like family.</text>
</comment>
<dbReference type="GO" id="GO:0003729">
    <property type="term" value="F:mRNA binding"/>
    <property type="evidence" value="ECO:0007669"/>
    <property type="project" value="TreeGrafter"/>
</dbReference>
<keyword evidence="3" id="KW-0479">Metal-binding</keyword>
<dbReference type="AlphaFoldDB" id="A0A2T3AYJ3"/>
<dbReference type="InterPro" id="IPR043519">
    <property type="entry name" value="NT_sf"/>
</dbReference>
<dbReference type="Gene3D" id="3.30.460.10">
    <property type="entry name" value="Beta Polymerase, domain 2"/>
    <property type="match status" value="1"/>
</dbReference>
<sequence>MSRLPPPPPGLPPKPAADSYRPNLPPQEPRSARESMYQFGGGQDPRDSYDQRSSSRHNYDSYTPSGPASHAPGTRPSGDMYRPQDNHDFTFRYDAPPSIASRQSDTWRPRSPPRQRNYGQENSRGYGRLDRQRNGGQRNGYAHRGRGGPRTASDREFLRTNRAPTPELMPGINGDDAHGVKYMRVEDVSDSEEADMDFSEDDDDGQPKKKQARTETKAADGDSVPQWSNPDPYTALPPPDESQRKKKDVVKLIRKARVEVNAANTVKATEAAADDFISLDFGGDNFGGQIDGKEDEEEDPERFGKGVPGAPSGPRASLQQPQAPAPSFQAINVPTRDSNALTSNHATMPPKLSNVVDLTRDDDLGSRKRTANDEIKAPPKGLDTRVDPNLGTRKRNVRDEIKPPPMIHKITRGKPPRADGGVLKEWLVPRGENGTPWLDIDHSDTAVMGVWLHKEIIDFYEYVKPREFENVIRARLVEDLRMKVKQYYPNADIRCFGSFPAGLYLPTADMDLVCVSNEFLQTGQKILGQNNKGIRRFADFLRRNNLAIPESIDMILKAKVPLVKYVDRLTGLKVDISFENSTGLVANKTFQDWKAQYPAVPILVTLIKHLLAMRGLNEPVNGGIGGFSVTCLVVSLLQNMPQVQSRSMIPEHHLGEVLMEFLDLYGNQFDVATTAIQFDPPGYVSKAHVGTFTYKSGPQEKFSIIDPNNPSNDISGGSSNTAAIRDLFSHAYNALQRRAGELQYSSDRKGQSILGCIFAGNYRSFKLQREHLEHVHEKLFGPVTV</sequence>
<dbReference type="STRING" id="857342.A0A2T3AYJ3"/>